<dbReference type="Proteomes" id="UP001480595">
    <property type="component" value="Unassembled WGS sequence"/>
</dbReference>
<evidence type="ECO:0000313" key="5">
    <source>
        <dbReference type="Proteomes" id="UP001480595"/>
    </source>
</evidence>
<evidence type="ECO:0000313" key="4">
    <source>
        <dbReference type="EMBL" id="KAK8038034.1"/>
    </source>
</evidence>
<comment type="caution">
    <text evidence="4">The sequence shown here is derived from an EMBL/GenBank/DDBJ whole genome shotgun (WGS) entry which is preliminary data.</text>
</comment>
<dbReference type="RefSeq" id="XP_066707886.1">
    <property type="nucleotide sequence ID" value="XM_066866210.1"/>
</dbReference>
<evidence type="ECO:0000259" key="3">
    <source>
        <dbReference type="Pfam" id="PF01425"/>
    </source>
</evidence>
<dbReference type="Gene3D" id="3.90.1300.10">
    <property type="entry name" value="Amidase signature (AS) domain"/>
    <property type="match status" value="1"/>
</dbReference>
<evidence type="ECO:0000256" key="1">
    <source>
        <dbReference type="ARBA" id="ARBA00009199"/>
    </source>
</evidence>
<feature type="domain" description="Amidase" evidence="3">
    <location>
        <begin position="1"/>
        <end position="87"/>
    </location>
</feature>
<dbReference type="PANTHER" id="PTHR46072:SF8">
    <property type="entry name" value="AMIDASE DOMAIN-CONTAINING PROTEIN"/>
    <property type="match status" value="1"/>
</dbReference>
<protein>
    <recommendedName>
        <fullName evidence="3">Amidase domain-containing protein</fullName>
    </recommendedName>
</protein>
<evidence type="ECO:0000256" key="2">
    <source>
        <dbReference type="ARBA" id="ARBA00022801"/>
    </source>
</evidence>
<organism evidence="4 5">
    <name type="scientific">Apiospora phragmitis</name>
    <dbReference type="NCBI Taxonomy" id="2905665"/>
    <lineage>
        <taxon>Eukaryota</taxon>
        <taxon>Fungi</taxon>
        <taxon>Dikarya</taxon>
        <taxon>Ascomycota</taxon>
        <taxon>Pezizomycotina</taxon>
        <taxon>Sordariomycetes</taxon>
        <taxon>Xylariomycetidae</taxon>
        <taxon>Amphisphaeriales</taxon>
        <taxon>Apiosporaceae</taxon>
        <taxon>Apiospora</taxon>
    </lineage>
</organism>
<name>A0ABR1SUP5_9PEZI</name>
<dbReference type="SUPFAM" id="SSF75304">
    <property type="entry name" value="Amidase signature (AS) enzymes"/>
    <property type="match status" value="1"/>
</dbReference>
<dbReference type="InterPro" id="IPR036928">
    <property type="entry name" value="AS_sf"/>
</dbReference>
<dbReference type="PANTHER" id="PTHR46072">
    <property type="entry name" value="AMIDASE-RELATED-RELATED"/>
    <property type="match status" value="1"/>
</dbReference>
<sequence>MPVAPHAAVIPGKFYHTAYTEAMNLLNYSAVVIPVTKADKDLDLVNKSYQPLNAADQKNWDAYDQENYHGGPVGVQIVGRKFEEEKVWAIAKIVSAALERSKGQY</sequence>
<keyword evidence="5" id="KW-1185">Reference proteome</keyword>
<gene>
    <name evidence="4" type="ORF">PG994_014801</name>
</gene>
<dbReference type="Pfam" id="PF01425">
    <property type="entry name" value="Amidase"/>
    <property type="match status" value="1"/>
</dbReference>
<dbReference type="InterPro" id="IPR023631">
    <property type="entry name" value="Amidase_dom"/>
</dbReference>
<proteinExistence type="inferred from homology"/>
<accession>A0ABR1SUP5</accession>
<comment type="similarity">
    <text evidence="1">Belongs to the amidase family.</text>
</comment>
<keyword evidence="2" id="KW-0378">Hydrolase</keyword>
<reference evidence="4 5" key="1">
    <citation type="submission" date="2023-01" db="EMBL/GenBank/DDBJ databases">
        <title>Analysis of 21 Apiospora genomes using comparative genomics revels a genus with tremendous synthesis potential of carbohydrate active enzymes and secondary metabolites.</title>
        <authorList>
            <person name="Sorensen T."/>
        </authorList>
    </citation>
    <scope>NUCLEOTIDE SEQUENCE [LARGE SCALE GENOMIC DNA]</scope>
    <source>
        <strain evidence="4 5">CBS 135458</strain>
    </source>
</reference>
<dbReference type="EMBL" id="JAQQWL010000016">
    <property type="protein sequence ID" value="KAK8038034.1"/>
    <property type="molecule type" value="Genomic_DNA"/>
</dbReference>
<dbReference type="GeneID" id="92099273"/>